<evidence type="ECO:0000256" key="1">
    <source>
        <dbReference type="SAM" id="MobiDB-lite"/>
    </source>
</evidence>
<proteinExistence type="predicted"/>
<name>A0ABN8L5A3_CHISP</name>
<sequence>MRHYLVKRSAVPGAVTSHCVVHGSHEMALPVFVILIVSSTFVTSEKYGRDGFIDHLNNGMKFATDILGTESVASKVAEFVVKAFQTAAKPPSSADRRHPSSQNAEYSSEDSEEITLDNRPNYNINEAPNPMTPLKYLVRLFGLQPNQISAVAVNALVFVAQMISTFLAGTKRPSRPYRSEDPTAWILNKRSRVLQDIISEARNDSLIDDIEDLIKNQGDEEETSCIRLLACKISPFVHKMQVAVFGTEKMEDFKKVRGADSMYRHLPTAEEINKRSDICEQKHRSCNLKE</sequence>
<organism evidence="2 3">
    <name type="scientific">Chilo suppressalis</name>
    <name type="common">Asiatic rice borer moth</name>
    <dbReference type="NCBI Taxonomy" id="168631"/>
    <lineage>
        <taxon>Eukaryota</taxon>
        <taxon>Metazoa</taxon>
        <taxon>Ecdysozoa</taxon>
        <taxon>Arthropoda</taxon>
        <taxon>Hexapoda</taxon>
        <taxon>Insecta</taxon>
        <taxon>Pterygota</taxon>
        <taxon>Neoptera</taxon>
        <taxon>Endopterygota</taxon>
        <taxon>Lepidoptera</taxon>
        <taxon>Glossata</taxon>
        <taxon>Ditrysia</taxon>
        <taxon>Pyraloidea</taxon>
        <taxon>Crambidae</taxon>
        <taxon>Crambinae</taxon>
        <taxon>Chilo</taxon>
    </lineage>
</organism>
<protein>
    <submittedName>
        <fullName evidence="2">Uncharacterized protein</fullName>
    </submittedName>
</protein>
<dbReference type="EMBL" id="OU963909">
    <property type="protein sequence ID" value="CAH2982804.1"/>
    <property type="molecule type" value="Genomic_DNA"/>
</dbReference>
<gene>
    <name evidence="2" type="ORF">CHILSU_LOCUS3181</name>
</gene>
<evidence type="ECO:0000313" key="3">
    <source>
        <dbReference type="Proteomes" id="UP001153292"/>
    </source>
</evidence>
<keyword evidence="3" id="KW-1185">Reference proteome</keyword>
<reference evidence="2" key="1">
    <citation type="submission" date="2021-12" db="EMBL/GenBank/DDBJ databases">
        <authorList>
            <person name="King R."/>
        </authorList>
    </citation>
    <scope>NUCLEOTIDE SEQUENCE</scope>
</reference>
<accession>A0ABN8L5A3</accession>
<evidence type="ECO:0000313" key="2">
    <source>
        <dbReference type="EMBL" id="CAH2982804.1"/>
    </source>
</evidence>
<feature type="region of interest" description="Disordered" evidence="1">
    <location>
        <begin position="90"/>
        <end position="121"/>
    </location>
</feature>
<dbReference type="Proteomes" id="UP001153292">
    <property type="component" value="Chromosome 16"/>
</dbReference>